<dbReference type="PANTHER" id="PTHR22989">
    <property type="entry name" value="UNCHARACTERIZED DUF13 C.ELEGANS"/>
    <property type="match status" value="1"/>
</dbReference>
<dbReference type="Proteomes" id="UP000095287">
    <property type="component" value="Unplaced"/>
</dbReference>
<dbReference type="PANTHER" id="PTHR22989:SF3">
    <property type="entry name" value="METHYLTRANSFERASE FKBM DOMAIN-CONTAINING PROTEIN"/>
    <property type="match status" value="1"/>
</dbReference>
<dbReference type="WBParaSite" id="L893_g29216.t2">
    <property type="protein sequence ID" value="L893_g29216.t2"/>
    <property type="gene ID" value="L893_g29216"/>
</dbReference>
<feature type="domain" description="Methyltransferase FkbM" evidence="1">
    <location>
        <begin position="107"/>
        <end position="257"/>
    </location>
</feature>
<accession>A0A1I7ZRY3</accession>
<sequence length="300" mass="34328">MEKRQWLALVLLAVVVLIIIVFSMRSNTALTMAEHKMHSHSWCIEQSLVGQPYLDIWTNLEKIVASCEEWGALNVSLFVPLETSCGTKYHLLPENPEDAFDNCMVLSIGVGGHIEAELELKKLQPKCRFIGVDPDAERNEQLYRSIGQFYPYAVVGVKDGDNAMVDDTSESLNSTSRNTTEFLTFLQSVVKTRFIDQAFIDAPYAEYELFEYFLTRGPLSAVDITFCQVNIEIHQPDVEQLIVLIKFLLQLIADRHYTLFRVVKMKPEAHLRVVLINFHKSTCMKKYIYEKGLPGIRDTK</sequence>
<name>A0A1I7ZRY3_9BILA</name>
<organism evidence="2 3">
    <name type="scientific">Steinernema glaseri</name>
    <dbReference type="NCBI Taxonomy" id="37863"/>
    <lineage>
        <taxon>Eukaryota</taxon>
        <taxon>Metazoa</taxon>
        <taxon>Ecdysozoa</taxon>
        <taxon>Nematoda</taxon>
        <taxon>Chromadorea</taxon>
        <taxon>Rhabditida</taxon>
        <taxon>Tylenchina</taxon>
        <taxon>Panagrolaimomorpha</taxon>
        <taxon>Strongyloidoidea</taxon>
        <taxon>Steinernematidae</taxon>
        <taxon>Steinernema</taxon>
    </lineage>
</organism>
<proteinExistence type="predicted"/>
<protein>
    <submittedName>
        <fullName evidence="3 4">Methyltransf_21 domain-containing protein</fullName>
    </submittedName>
</protein>
<evidence type="ECO:0000313" key="3">
    <source>
        <dbReference type="WBParaSite" id="L893_g29216.t1"/>
    </source>
</evidence>
<evidence type="ECO:0000313" key="4">
    <source>
        <dbReference type="WBParaSite" id="L893_g29216.t2"/>
    </source>
</evidence>
<dbReference type="InterPro" id="IPR006342">
    <property type="entry name" value="FkbM_mtfrase"/>
</dbReference>
<reference evidence="3 4" key="1">
    <citation type="submission" date="2016-11" db="UniProtKB">
        <authorList>
            <consortium name="WormBaseParasite"/>
        </authorList>
    </citation>
    <scope>IDENTIFICATION</scope>
</reference>
<dbReference type="WBParaSite" id="L893_g29216.t1">
    <property type="protein sequence ID" value="L893_g29216.t1"/>
    <property type="gene ID" value="L893_g29216"/>
</dbReference>
<evidence type="ECO:0000313" key="2">
    <source>
        <dbReference type="Proteomes" id="UP000095287"/>
    </source>
</evidence>
<keyword evidence="2" id="KW-1185">Reference proteome</keyword>
<evidence type="ECO:0000259" key="1">
    <source>
        <dbReference type="Pfam" id="PF05050"/>
    </source>
</evidence>
<dbReference type="Pfam" id="PF05050">
    <property type="entry name" value="Methyltransf_21"/>
    <property type="match status" value="1"/>
</dbReference>
<dbReference type="AlphaFoldDB" id="A0A1I7ZRY3"/>